<dbReference type="Proteomes" id="UP000009374">
    <property type="component" value="Unassembled WGS sequence"/>
</dbReference>
<dbReference type="EMBL" id="GG693888">
    <property type="protein sequence ID" value="EES51552.1"/>
    <property type="molecule type" value="Genomic_DNA"/>
</dbReference>
<sequence length="431" mass="47225">MKYQAPRGVKDLLPPESGSFRQLEDEVRRLFALSGFQEVRLPIFESAALFTRSIGESTDIVEKEMYLFEGKGGETLALRPEGTASLLRAAIEHRLAEPGRTSRLFYQGPMFRHERPQAGRLRQFHQAGAEILGPNDPDTDADLIATVSRYAQATGIPGSRLLINSMGCENCRPEYRKRLLSYLEGQKNLLCETCVRRIATNPLRVLDCKVEGCQAVLDAAPAITDSLCPASRDHFERVRQALSEGDIPYTLSHRLVRGLDYYTETAFEWVSDALGAQSTWAAGGRYNGLVSSLGGPDVPGVGLAIGIERLFLLREKAGTLPVSKEPPVMIALHPLDNDSRPYVRTLLAGLREEGISCVGLFGSNRLKKAFVSAEREGARYIGLAGESERSDGTLTIKDLKTGVQQTLPGHPAHDLARILRAGLQLSIDPSA</sequence>
<feature type="binding site" evidence="9">
    <location>
        <position position="126"/>
    </location>
    <ligand>
        <name>L-histidine</name>
        <dbReference type="ChEBI" id="CHEBI:57595"/>
    </ligand>
</feature>
<dbReference type="SUPFAM" id="SSF52954">
    <property type="entry name" value="Class II aaRS ABD-related"/>
    <property type="match status" value="1"/>
</dbReference>
<keyword evidence="4 8" id="KW-0547">Nucleotide-binding</keyword>
<protein>
    <recommendedName>
        <fullName evidence="8">Histidine--tRNA ligase</fullName>
        <ecNumber evidence="8">6.1.1.21</ecNumber>
    </recommendedName>
    <alternativeName>
        <fullName evidence="8">Histidyl-tRNA synthetase</fullName>
        <shortName evidence="8">HisRS</shortName>
    </alternativeName>
</protein>
<evidence type="ECO:0000313" key="12">
    <source>
        <dbReference type="Proteomes" id="UP000009374"/>
    </source>
</evidence>
<evidence type="ECO:0000256" key="3">
    <source>
        <dbReference type="ARBA" id="ARBA00022598"/>
    </source>
</evidence>
<evidence type="ECO:0000256" key="7">
    <source>
        <dbReference type="ARBA" id="ARBA00047639"/>
    </source>
</evidence>
<dbReference type="GO" id="GO:0004821">
    <property type="term" value="F:histidine-tRNA ligase activity"/>
    <property type="evidence" value="ECO:0007669"/>
    <property type="project" value="UniProtKB-UniRule"/>
</dbReference>
<gene>
    <name evidence="8" type="primary">hisS</name>
    <name evidence="11" type="ORF">UBAL3_95950051</name>
</gene>
<comment type="catalytic activity">
    <reaction evidence="7 8">
        <text>tRNA(His) + L-histidine + ATP = L-histidyl-tRNA(His) + AMP + diphosphate + H(+)</text>
        <dbReference type="Rhea" id="RHEA:17313"/>
        <dbReference type="Rhea" id="RHEA-COMP:9665"/>
        <dbReference type="Rhea" id="RHEA-COMP:9689"/>
        <dbReference type="ChEBI" id="CHEBI:15378"/>
        <dbReference type="ChEBI" id="CHEBI:30616"/>
        <dbReference type="ChEBI" id="CHEBI:33019"/>
        <dbReference type="ChEBI" id="CHEBI:57595"/>
        <dbReference type="ChEBI" id="CHEBI:78442"/>
        <dbReference type="ChEBI" id="CHEBI:78527"/>
        <dbReference type="ChEBI" id="CHEBI:456215"/>
        <dbReference type="EC" id="6.1.1.21"/>
    </reaction>
</comment>
<dbReference type="InterPro" id="IPR015807">
    <property type="entry name" value="His-tRNA-ligase"/>
</dbReference>
<evidence type="ECO:0000259" key="10">
    <source>
        <dbReference type="PROSITE" id="PS50862"/>
    </source>
</evidence>
<dbReference type="Pfam" id="PF03129">
    <property type="entry name" value="HGTP_anticodon"/>
    <property type="match status" value="1"/>
</dbReference>
<reference evidence="11 12" key="1">
    <citation type="journal article" date="2009" name="Appl. Environ. Microbiol.">
        <title>Community genomic and proteomic analyses of chemoautotrophic iron-oxidizing "Leptospirillum rubarum" (Group II) and "Leptospirillum ferrodiazotrophum" (Group III) bacteria in acid mine drainage biofilms.</title>
        <authorList>
            <person name="Goltsman D.S."/>
            <person name="Denef V.J."/>
            <person name="Singer S.W."/>
            <person name="VerBerkmoes N.C."/>
            <person name="Lefsrud M."/>
            <person name="Mueller R.S."/>
            <person name="Dick G.J."/>
            <person name="Sun C.L."/>
            <person name="Wheeler K.E."/>
            <person name="Zemla A."/>
            <person name="Baker B.J."/>
            <person name="Hauser L."/>
            <person name="Land M."/>
            <person name="Shah M.B."/>
            <person name="Thelen M.P."/>
            <person name="Hettich R.L."/>
            <person name="Banfield J.F."/>
        </authorList>
    </citation>
    <scope>NUCLEOTIDE SEQUENCE [LARGE SCALE GENOMIC DNA]</scope>
</reference>
<feature type="binding site" evidence="9">
    <location>
        <begin position="261"/>
        <end position="262"/>
    </location>
    <ligand>
        <name>L-histidine</name>
        <dbReference type="ChEBI" id="CHEBI:57595"/>
    </ligand>
</feature>
<dbReference type="InterPro" id="IPR004154">
    <property type="entry name" value="Anticodon-bd"/>
</dbReference>
<dbReference type="PANTHER" id="PTHR43707">
    <property type="entry name" value="HISTIDYL-TRNA SYNTHETASE"/>
    <property type="match status" value="1"/>
</dbReference>
<keyword evidence="3 8" id="KW-0436">Ligase</keyword>
<feature type="domain" description="Aminoacyl-transfer RNA synthetases class-II family profile" evidence="10">
    <location>
        <begin position="23"/>
        <end position="334"/>
    </location>
</feature>
<evidence type="ECO:0000256" key="2">
    <source>
        <dbReference type="ARBA" id="ARBA00011738"/>
    </source>
</evidence>
<dbReference type="PANTHER" id="PTHR43707:SF1">
    <property type="entry name" value="HISTIDINE--TRNA LIGASE, MITOCHONDRIAL-RELATED"/>
    <property type="match status" value="1"/>
</dbReference>
<keyword evidence="12" id="KW-1185">Reference proteome</keyword>
<evidence type="ECO:0000256" key="5">
    <source>
        <dbReference type="ARBA" id="ARBA00022917"/>
    </source>
</evidence>
<dbReference type="PROSITE" id="PS50862">
    <property type="entry name" value="AA_TRNA_LIGASE_II"/>
    <property type="match status" value="1"/>
</dbReference>
<dbReference type="InterPro" id="IPR006195">
    <property type="entry name" value="aa-tRNA-synth_II"/>
</dbReference>
<dbReference type="Pfam" id="PF13393">
    <property type="entry name" value="tRNA-synt_His"/>
    <property type="match status" value="1"/>
</dbReference>
<feature type="binding site" evidence="9">
    <location>
        <position position="130"/>
    </location>
    <ligand>
        <name>L-histidine</name>
        <dbReference type="ChEBI" id="CHEBI:57595"/>
    </ligand>
</feature>
<dbReference type="SUPFAM" id="SSF55681">
    <property type="entry name" value="Class II aaRS and biotin synthetases"/>
    <property type="match status" value="1"/>
</dbReference>
<evidence type="ECO:0000256" key="4">
    <source>
        <dbReference type="ARBA" id="ARBA00022741"/>
    </source>
</evidence>
<comment type="subunit">
    <text evidence="2 8">Homodimer.</text>
</comment>
<dbReference type="HAMAP" id="MF_00127">
    <property type="entry name" value="His_tRNA_synth"/>
    <property type="match status" value="1"/>
</dbReference>
<organism evidence="11 12">
    <name type="scientific">Leptospirillum ferrodiazotrophum</name>
    <dbReference type="NCBI Taxonomy" id="412449"/>
    <lineage>
        <taxon>Bacteria</taxon>
        <taxon>Pseudomonadati</taxon>
        <taxon>Nitrospirota</taxon>
        <taxon>Nitrospiria</taxon>
        <taxon>Nitrospirales</taxon>
        <taxon>Nitrospiraceae</taxon>
        <taxon>Leptospirillum</taxon>
    </lineage>
</organism>
<feature type="binding site" evidence="9">
    <location>
        <begin position="81"/>
        <end position="83"/>
    </location>
    <ligand>
        <name>L-histidine</name>
        <dbReference type="ChEBI" id="CHEBI:57595"/>
    </ligand>
</feature>
<dbReference type="GO" id="GO:0006427">
    <property type="term" value="P:histidyl-tRNA aminoacylation"/>
    <property type="evidence" value="ECO:0007669"/>
    <property type="project" value="UniProtKB-UniRule"/>
</dbReference>
<dbReference type="PIRSF" id="PIRSF001549">
    <property type="entry name" value="His-tRNA_synth"/>
    <property type="match status" value="1"/>
</dbReference>
<evidence type="ECO:0000256" key="9">
    <source>
        <dbReference type="PIRSR" id="PIRSR001549-1"/>
    </source>
</evidence>
<evidence type="ECO:0000313" key="11">
    <source>
        <dbReference type="EMBL" id="EES51552.1"/>
    </source>
</evidence>
<dbReference type="GO" id="GO:0005737">
    <property type="term" value="C:cytoplasm"/>
    <property type="evidence" value="ECO:0007669"/>
    <property type="project" value="UniProtKB-SubCell"/>
</dbReference>
<dbReference type="Gene3D" id="3.40.50.800">
    <property type="entry name" value="Anticodon-binding domain"/>
    <property type="match status" value="1"/>
</dbReference>
<evidence type="ECO:0000256" key="6">
    <source>
        <dbReference type="ARBA" id="ARBA00023146"/>
    </source>
</evidence>
<dbReference type="InterPro" id="IPR004516">
    <property type="entry name" value="HisRS/HisZ"/>
</dbReference>
<dbReference type="GO" id="GO:0005524">
    <property type="term" value="F:ATP binding"/>
    <property type="evidence" value="ECO:0007669"/>
    <property type="project" value="UniProtKB-UniRule"/>
</dbReference>
<dbReference type="NCBIfam" id="TIGR00442">
    <property type="entry name" value="hisS"/>
    <property type="match status" value="1"/>
</dbReference>
<dbReference type="AlphaFoldDB" id="C6I0V2"/>
<dbReference type="InterPro" id="IPR036621">
    <property type="entry name" value="Anticodon-bd_dom_sf"/>
</dbReference>
<dbReference type="InterPro" id="IPR041715">
    <property type="entry name" value="HisRS-like_core"/>
</dbReference>
<keyword evidence="8" id="KW-0067">ATP-binding</keyword>
<dbReference type="EC" id="6.1.1.21" evidence="8"/>
<feature type="binding site" evidence="9">
    <location>
        <position position="112"/>
    </location>
    <ligand>
        <name>L-histidine</name>
        <dbReference type="ChEBI" id="CHEBI:57595"/>
    </ligand>
</feature>
<keyword evidence="8" id="KW-0963">Cytoplasm</keyword>
<comment type="subcellular location">
    <subcellularLocation>
        <location evidence="8">Cytoplasm</location>
    </subcellularLocation>
</comment>
<feature type="binding site" evidence="9">
    <location>
        <position position="257"/>
    </location>
    <ligand>
        <name>L-histidine</name>
        <dbReference type="ChEBI" id="CHEBI:57595"/>
    </ligand>
</feature>
<dbReference type="Gene3D" id="3.30.930.10">
    <property type="entry name" value="Bira Bifunctional Protein, Domain 2"/>
    <property type="match status" value="1"/>
</dbReference>
<accession>C6I0V2</accession>
<dbReference type="CDD" id="cd00773">
    <property type="entry name" value="HisRS-like_core"/>
    <property type="match status" value="1"/>
</dbReference>
<name>C6I0V2_9BACT</name>
<comment type="similarity">
    <text evidence="1 8">Belongs to the class-II aminoacyl-tRNA synthetase family.</text>
</comment>
<dbReference type="InterPro" id="IPR045864">
    <property type="entry name" value="aa-tRNA-synth_II/BPL/LPL"/>
</dbReference>
<proteinExistence type="inferred from homology"/>
<keyword evidence="5 8" id="KW-0648">Protein biosynthesis</keyword>
<evidence type="ECO:0000256" key="1">
    <source>
        <dbReference type="ARBA" id="ARBA00008226"/>
    </source>
</evidence>
<evidence type="ECO:0000256" key="8">
    <source>
        <dbReference type="HAMAP-Rule" id="MF_00127"/>
    </source>
</evidence>
<keyword evidence="6 8" id="KW-0030">Aminoacyl-tRNA synthetase</keyword>